<gene>
    <name evidence="4" type="ORF">ACFPFW_06040</name>
</gene>
<dbReference type="PANTHER" id="PTHR36504">
    <property type="entry name" value="LIPOPOLYSACCHARIDE EXPORT SYSTEM PROTEIN LPTA"/>
    <property type="match status" value="1"/>
</dbReference>
<feature type="domain" description="Organic solvent tolerance-like N-terminal" evidence="3">
    <location>
        <begin position="43"/>
        <end position="165"/>
    </location>
</feature>
<dbReference type="Proteomes" id="UP001595796">
    <property type="component" value="Unassembled WGS sequence"/>
</dbReference>
<protein>
    <submittedName>
        <fullName evidence="4">LptA/OstA family protein</fullName>
    </submittedName>
</protein>
<dbReference type="RefSeq" id="WP_114957061.1">
    <property type="nucleotide sequence ID" value="NZ_JBHSJF010000005.1"/>
</dbReference>
<evidence type="ECO:0000313" key="4">
    <source>
        <dbReference type="EMBL" id="MFC5067573.1"/>
    </source>
</evidence>
<feature type="chain" id="PRO_5046085396" evidence="2">
    <location>
        <begin position="24"/>
        <end position="190"/>
    </location>
</feature>
<sequence length="190" mass="19800">MTALRLLLALPLLAALSTSPSLAQQAVTDAFKGFSGRSDQPVKIEADRLDVRESDQAAIFTGNVFVQQGDSTLRSSKLTVFYDNKPAAKGAAPAAAAASSQAGRNIRRIEAEGSVVVQSKDQHATGDRGIFDLPSNTVTVTGNVVLTQGQNVLRGNKLVVDLTTQQSKLESAASGGRVQGVFGPAKPAPQ</sequence>
<dbReference type="Pfam" id="PF03968">
    <property type="entry name" value="LptD_N"/>
    <property type="match status" value="1"/>
</dbReference>
<dbReference type="Gene3D" id="2.60.450.10">
    <property type="entry name" value="Lipopolysaccharide (LPS) transport protein A like domain"/>
    <property type="match status" value="1"/>
</dbReference>
<accession>A0ABV9Z0H3</accession>
<organism evidence="4 5">
    <name type="scientific">Flaviflagellibacter deserti</name>
    <dbReference type="NCBI Taxonomy" id="2267266"/>
    <lineage>
        <taxon>Bacteria</taxon>
        <taxon>Pseudomonadati</taxon>
        <taxon>Pseudomonadota</taxon>
        <taxon>Alphaproteobacteria</taxon>
        <taxon>Hyphomicrobiales</taxon>
        <taxon>Flaviflagellibacter</taxon>
    </lineage>
</organism>
<evidence type="ECO:0000313" key="5">
    <source>
        <dbReference type="Proteomes" id="UP001595796"/>
    </source>
</evidence>
<evidence type="ECO:0000256" key="2">
    <source>
        <dbReference type="SAM" id="SignalP"/>
    </source>
</evidence>
<reference evidence="5" key="1">
    <citation type="journal article" date="2019" name="Int. J. Syst. Evol. Microbiol.">
        <title>The Global Catalogue of Microorganisms (GCM) 10K type strain sequencing project: providing services to taxonomists for standard genome sequencing and annotation.</title>
        <authorList>
            <consortium name="The Broad Institute Genomics Platform"/>
            <consortium name="The Broad Institute Genome Sequencing Center for Infectious Disease"/>
            <person name="Wu L."/>
            <person name="Ma J."/>
        </authorList>
    </citation>
    <scope>NUCLEOTIDE SEQUENCE [LARGE SCALE GENOMIC DNA]</scope>
    <source>
        <strain evidence="5">CGMCC 1.16444</strain>
    </source>
</reference>
<evidence type="ECO:0000256" key="1">
    <source>
        <dbReference type="ARBA" id="ARBA00022729"/>
    </source>
</evidence>
<keyword evidence="1 2" id="KW-0732">Signal</keyword>
<dbReference type="PANTHER" id="PTHR36504:SF1">
    <property type="entry name" value="LIPOPOLYSACCHARIDE EXPORT SYSTEM PROTEIN LPTA"/>
    <property type="match status" value="1"/>
</dbReference>
<dbReference type="InterPro" id="IPR052037">
    <property type="entry name" value="LPS_export_LptA"/>
</dbReference>
<evidence type="ECO:0000259" key="3">
    <source>
        <dbReference type="Pfam" id="PF03968"/>
    </source>
</evidence>
<proteinExistence type="predicted"/>
<comment type="caution">
    <text evidence="4">The sequence shown here is derived from an EMBL/GenBank/DDBJ whole genome shotgun (WGS) entry which is preliminary data.</text>
</comment>
<dbReference type="InterPro" id="IPR005653">
    <property type="entry name" value="OstA-like_N"/>
</dbReference>
<dbReference type="EMBL" id="JBHSJF010000005">
    <property type="protein sequence ID" value="MFC5067573.1"/>
    <property type="molecule type" value="Genomic_DNA"/>
</dbReference>
<keyword evidence="5" id="KW-1185">Reference proteome</keyword>
<feature type="signal peptide" evidence="2">
    <location>
        <begin position="1"/>
        <end position="23"/>
    </location>
</feature>
<name>A0ABV9Z0H3_9HYPH</name>